<dbReference type="InterPro" id="IPR051599">
    <property type="entry name" value="Cell_Envelope_Assoc"/>
</dbReference>
<dbReference type="PANTHER" id="PTHR30336:SF4">
    <property type="entry name" value="ENVELOPE BIOGENESIS FACTOR ELYC"/>
    <property type="match status" value="1"/>
</dbReference>
<evidence type="ECO:0000259" key="2">
    <source>
        <dbReference type="Pfam" id="PF02698"/>
    </source>
</evidence>
<keyword evidence="1" id="KW-0812">Transmembrane</keyword>
<evidence type="ECO:0000256" key="1">
    <source>
        <dbReference type="SAM" id="Phobius"/>
    </source>
</evidence>
<dbReference type="Proteomes" id="UP000604481">
    <property type="component" value="Unassembled WGS sequence"/>
</dbReference>
<keyword evidence="4" id="KW-1185">Reference proteome</keyword>
<evidence type="ECO:0000313" key="4">
    <source>
        <dbReference type="Proteomes" id="UP000604481"/>
    </source>
</evidence>
<dbReference type="GO" id="GO:0005886">
    <property type="term" value="C:plasma membrane"/>
    <property type="evidence" value="ECO:0007669"/>
    <property type="project" value="TreeGrafter"/>
</dbReference>
<dbReference type="Pfam" id="PF02698">
    <property type="entry name" value="DUF218"/>
    <property type="match status" value="1"/>
</dbReference>
<feature type="transmembrane region" description="Helical" evidence="1">
    <location>
        <begin position="65"/>
        <end position="90"/>
    </location>
</feature>
<dbReference type="PANTHER" id="PTHR30336">
    <property type="entry name" value="INNER MEMBRANE PROTEIN, PROBABLE PERMEASE"/>
    <property type="match status" value="1"/>
</dbReference>
<proteinExistence type="predicted"/>
<dbReference type="Gene3D" id="3.40.50.620">
    <property type="entry name" value="HUPs"/>
    <property type="match status" value="1"/>
</dbReference>
<dbReference type="EMBL" id="JADFUA010000009">
    <property type="protein sequence ID" value="MBE9610448.1"/>
    <property type="molecule type" value="Genomic_DNA"/>
</dbReference>
<dbReference type="CDD" id="cd06259">
    <property type="entry name" value="YdcF-like"/>
    <property type="match status" value="1"/>
</dbReference>
<accession>A0A8J7G319</accession>
<feature type="transmembrane region" description="Helical" evidence="1">
    <location>
        <begin position="34"/>
        <end position="53"/>
    </location>
</feature>
<organism evidence="3 4">
    <name type="scientific">Chitinilyticum piscinae</name>
    <dbReference type="NCBI Taxonomy" id="2866724"/>
    <lineage>
        <taxon>Bacteria</taxon>
        <taxon>Pseudomonadati</taxon>
        <taxon>Pseudomonadota</taxon>
        <taxon>Betaproteobacteria</taxon>
        <taxon>Neisseriales</taxon>
        <taxon>Chitinibacteraceae</taxon>
        <taxon>Chitinilyticum</taxon>
    </lineage>
</organism>
<sequence>MARFCRWSVVLLAALLLLDAAVLMAMGQLNVGTIGPLFLGAGLLWLVLGVEARRQWLAAAPWRRCCWRLLVGAAAVWLVSLLYFFMLLAWQPRPSLSQPPSALIVLGSGLQGTKPGPMLRLRLESAQELAAKFPQAKLLVSGGQGWSEEISEAEAMRRWLRAHGVDATRIVPEAASSSTEENLLFSRQALLQVGIDVARDPVLIITSDFHTVRSKGLASAQGYRHFALAGAPTPWHIRGNAWFREYFATASSWLLGEY</sequence>
<protein>
    <submittedName>
        <fullName evidence="3">YdcF family protein</fullName>
    </submittedName>
</protein>
<keyword evidence="1" id="KW-1133">Transmembrane helix</keyword>
<name>A0A8J7G319_9NEIS</name>
<dbReference type="GO" id="GO:0000270">
    <property type="term" value="P:peptidoglycan metabolic process"/>
    <property type="evidence" value="ECO:0007669"/>
    <property type="project" value="TreeGrafter"/>
</dbReference>
<feature type="domain" description="DUF218" evidence="2">
    <location>
        <begin position="102"/>
        <end position="246"/>
    </location>
</feature>
<dbReference type="GO" id="GO:0043164">
    <property type="term" value="P:Gram-negative-bacterium-type cell wall biogenesis"/>
    <property type="evidence" value="ECO:0007669"/>
    <property type="project" value="TreeGrafter"/>
</dbReference>
<evidence type="ECO:0000313" key="3">
    <source>
        <dbReference type="EMBL" id="MBE9610448.1"/>
    </source>
</evidence>
<reference evidence="3 4" key="1">
    <citation type="submission" date="2020-10" db="EMBL/GenBank/DDBJ databases">
        <title>The genome sequence of Chitinilyticum litopenaei 4Y14.</title>
        <authorList>
            <person name="Liu Y."/>
        </authorList>
    </citation>
    <scope>NUCLEOTIDE SEQUENCE [LARGE SCALE GENOMIC DNA]</scope>
    <source>
        <strain evidence="3 4">4Y14</strain>
    </source>
</reference>
<dbReference type="InterPro" id="IPR003848">
    <property type="entry name" value="DUF218"/>
</dbReference>
<dbReference type="AlphaFoldDB" id="A0A8J7G319"/>
<dbReference type="InterPro" id="IPR014729">
    <property type="entry name" value="Rossmann-like_a/b/a_fold"/>
</dbReference>
<comment type="caution">
    <text evidence="3">The sequence shown here is derived from an EMBL/GenBank/DDBJ whole genome shotgun (WGS) entry which is preliminary data.</text>
</comment>
<gene>
    <name evidence="3" type="ORF">INR99_13995</name>
</gene>
<keyword evidence="1" id="KW-0472">Membrane</keyword>